<evidence type="ECO:0000256" key="5">
    <source>
        <dbReference type="ARBA" id="ARBA00023163"/>
    </source>
</evidence>
<dbReference type="SUPFAM" id="SSF51011">
    <property type="entry name" value="Glycosyl hydrolase domain"/>
    <property type="match status" value="1"/>
</dbReference>
<dbReference type="Gene3D" id="3.20.20.80">
    <property type="entry name" value="Glycosidases"/>
    <property type="match status" value="1"/>
</dbReference>
<evidence type="ECO:0000256" key="6">
    <source>
        <dbReference type="ARBA" id="ARBA00023295"/>
    </source>
</evidence>
<dbReference type="InterPro" id="IPR049165">
    <property type="entry name" value="GH39_as"/>
</dbReference>
<dbReference type="AlphaFoldDB" id="A0A1B2DEL4"/>
<dbReference type="PANTHER" id="PTHR43280:SF2">
    <property type="entry name" value="HTH-TYPE TRANSCRIPTIONAL REGULATOR EXSA"/>
    <property type="match status" value="1"/>
</dbReference>
<dbReference type="RefSeq" id="WP_099517523.1">
    <property type="nucleotide sequence ID" value="NZ_CP016808.1"/>
</dbReference>
<evidence type="ECO:0000256" key="1">
    <source>
        <dbReference type="ARBA" id="ARBA00008875"/>
    </source>
</evidence>
<dbReference type="Pfam" id="PF02311">
    <property type="entry name" value="AraC_binding"/>
    <property type="match status" value="1"/>
</dbReference>
<dbReference type="PRINTS" id="PR00745">
    <property type="entry name" value="GLHYDRLASE39"/>
</dbReference>
<keyword evidence="4" id="KW-0238">DNA-binding</keyword>
<dbReference type="Gene3D" id="2.60.40.1500">
    <property type="entry name" value="Glycosyl hydrolase domain, family 39"/>
    <property type="match status" value="1"/>
</dbReference>
<evidence type="ECO:0000256" key="3">
    <source>
        <dbReference type="ARBA" id="ARBA00023015"/>
    </source>
</evidence>
<evidence type="ECO:0000256" key="2">
    <source>
        <dbReference type="ARBA" id="ARBA00022801"/>
    </source>
</evidence>
<dbReference type="GO" id="GO:0005975">
    <property type="term" value="P:carbohydrate metabolic process"/>
    <property type="evidence" value="ECO:0007669"/>
    <property type="project" value="InterPro"/>
</dbReference>
<keyword evidence="5" id="KW-0804">Transcription</keyword>
<dbReference type="SUPFAM" id="SSF51445">
    <property type="entry name" value="(Trans)glycosidases"/>
    <property type="match status" value="1"/>
</dbReference>
<dbReference type="GO" id="GO:0004553">
    <property type="term" value="F:hydrolase activity, hydrolyzing O-glycosyl compounds"/>
    <property type="evidence" value="ECO:0007669"/>
    <property type="project" value="InterPro"/>
</dbReference>
<dbReference type="PANTHER" id="PTHR43280">
    <property type="entry name" value="ARAC-FAMILY TRANSCRIPTIONAL REGULATOR"/>
    <property type="match status" value="1"/>
</dbReference>
<keyword evidence="6" id="KW-0326">Glycosidase</keyword>
<name>A0A1B2DEL4_9BACL</name>
<gene>
    <name evidence="9" type="ORF">BBD42_06525</name>
</gene>
<dbReference type="InterPro" id="IPR000514">
    <property type="entry name" value="Glyco_hydro_39"/>
</dbReference>
<dbReference type="InterPro" id="IPR003313">
    <property type="entry name" value="AraC-bd"/>
</dbReference>
<comment type="similarity">
    <text evidence="1">Belongs to the glycosyl hydrolase 39 family.</text>
</comment>
<evidence type="ECO:0000256" key="4">
    <source>
        <dbReference type="ARBA" id="ARBA00023125"/>
    </source>
</evidence>
<dbReference type="EMBL" id="CP016808">
    <property type="protein sequence ID" value="ANY66153.1"/>
    <property type="molecule type" value="Genomic_DNA"/>
</dbReference>
<reference evidence="9" key="1">
    <citation type="submission" date="2016-08" db="EMBL/GenBank/DDBJ databases">
        <title>Complete Genome Seqeunce of Paenibacillus sp. BIHB 4019 from tea rhizoplane.</title>
        <authorList>
            <person name="Thakur R."/>
            <person name="Swarnkar M.K."/>
            <person name="Gulati A."/>
        </authorList>
    </citation>
    <scope>NUCLEOTIDE SEQUENCE [LARGE SCALE GENOMIC DNA]</scope>
    <source>
        <strain evidence="9">BIHB4019</strain>
    </source>
</reference>
<keyword evidence="3" id="KW-0805">Transcription regulation</keyword>
<dbReference type="SUPFAM" id="SSF46689">
    <property type="entry name" value="Homeodomain-like"/>
    <property type="match status" value="2"/>
</dbReference>
<dbReference type="InterPro" id="IPR018060">
    <property type="entry name" value="HTH_AraC"/>
</dbReference>
<dbReference type="InterPro" id="IPR014710">
    <property type="entry name" value="RmlC-like_jellyroll"/>
</dbReference>
<dbReference type="InterPro" id="IPR037923">
    <property type="entry name" value="HTH-like"/>
</dbReference>
<dbReference type="InterPro" id="IPR009057">
    <property type="entry name" value="Homeodomain-like_sf"/>
</dbReference>
<feature type="active site" description="Proton donor" evidence="7">
    <location>
        <position position="483"/>
    </location>
</feature>
<evidence type="ECO:0000313" key="9">
    <source>
        <dbReference type="EMBL" id="ANY66153.1"/>
    </source>
</evidence>
<dbReference type="Gene3D" id="1.10.10.60">
    <property type="entry name" value="Homeodomain-like"/>
    <property type="match status" value="2"/>
</dbReference>
<sequence>MDHTYEIIQTDHELPLHIFFHNVRYVPNHWHDSMELLFVLKGKAIIAVQGKPFVLNEEDIILINSNDIHTIQSDQENLLLALQIPDSFLREQGVDTEQTAFECNSCWHAQGDQQKFIEVRTLLSTIMWNYNKAGYGYEIKVRSLLLELIYLLLRKFRSTQEKREYPINRRTMARLLHLNEYIQEHYNRPLTLNELAERENFSVSYLSSFFQKSMGVTFRTYITRIRLEHAVKAMLTTQEPIIKIALDSGFPNLKAFHKAFKAVYQMTPTEYRGHRGQHLPEAELSEPSSDNYLAFDRENAYISLFKYLPTEASAGTIAAADQGSICRSVQIRASGSGRTLKHTWRSLCTIGKAKEALFAPVQQHLRMVQQAIGFQYIRFHGIFDDEMMVARLGPDGKPLFSFGYVDQVVDFFRSIGLRPFFELGFMPGDFADQSKFFFHKKSYMSMPNEMEHWTALMEAFIQHLLHRYGSAEVSSWRFEFWNEPDGGLFWPDPFERYLELYEASFKAIKRVNPQVQIGGPCMQGDTIVDRSYWMEKYLAYCTEHECLPDFITIHMYPIEYAVTESEHDQVPQISDFRYAGEDYVPKMLGKVKRKLLELGWTGTELHVTEWNATPHHRELTNDTCFKAAYIAKNIVETLDEVSSLGYWTVTDLLEELPLPQEIFHGGLGMITNNGLKKAAFYAYELLAKLGCKLLDRGDGYCLTMSKDGTYQLLLFHYAHFDQMYLKNDISGIQPHHRYAVFNHNDQLELTIQLEGLEPGAYRIHRHTINRESGSSYDEWLRMGAPAELMPSDIDYLNQCSVPKQHMRTETAGDVLTLKGLLAPHEVQLLEIKREWQHNSI</sequence>
<dbReference type="GO" id="GO:0003700">
    <property type="term" value="F:DNA-binding transcription factor activity"/>
    <property type="evidence" value="ECO:0007669"/>
    <property type="project" value="InterPro"/>
</dbReference>
<dbReference type="PROSITE" id="PS01124">
    <property type="entry name" value="HTH_ARAC_FAMILY_2"/>
    <property type="match status" value="1"/>
</dbReference>
<dbReference type="PROSITE" id="PS00041">
    <property type="entry name" value="HTH_ARAC_FAMILY_1"/>
    <property type="match status" value="1"/>
</dbReference>
<evidence type="ECO:0000256" key="7">
    <source>
        <dbReference type="PIRSR" id="PIRSR600514-1"/>
    </source>
</evidence>
<dbReference type="InterPro" id="IPR018062">
    <property type="entry name" value="HTH_AraC-typ_CS"/>
</dbReference>
<dbReference type="Pfam" id="PF12833">
    <property type="entry name" value="HTH_18"/>
    <property type="match status" value="1"/>
</dbReference>
<dbReference type="Gene3D" id="2.60.120.10">
    <property type="entry name" value="Jelly Rolls"/>
    <property type="match status" value="1"/>
</dbReference>
<accession>A0A1B2DEL4</accession>
<dbReference type="Pfam" id="PF01229">
    <property type="entry name" value="Glyco_hydro_39"/>
    <property type="match status" value="1"/>
</dbReference>
<dbReference type="PROSITE" id="PS01027">
    <property type="entry name" value="GLYCOSYL_HYDROL_F39"/>
    <property type="match status" value="1"/>
</dbReference>
<dbReference type="GO" id="GO:0043565">
    <property type="term" value="F:sequence-specific DNA binding"/>
    <property type="evidence" value="ECO:0007669"/>
    <property type="project" value="InterPro"/>
</dbReference>
<feature type="domain" description="HTH araC/xylS-type" evidence="8">
    <location>
        <begin position="176"/>
        <end position="274"/>
    </location>
</feature>
<protein>
    <submittedName>
        <fullName evidence="9">Xylan 1,4-beta-xylosidase</fullName>
    </submittedName>
</protein>
<dbReference type="InterPro" id="IPR049166">
    <property type="entry name" value="GH39_cat"/>
</dbReference>
<proteinExistence type="inferred from homology"/>
<evidence type="ECO:0000259" key="8">
    <source>
        <dbReference type="PROSITE" id="PS01124"/>
    </source>
</evidence>
<dbReference type="InterPro" id="IPR017853">
    <property type="entry name" value="GH"/>
</dbReference>
<dbReference type="SMART" id="SM00342">
    <property type="entry name" value="HTH_ARAC"/>
    <property type="match status" value="1"/>
</dbReference>
<dbReference type="SUPFAM" id="SSF51215">
    <property type="entry name" value="Regulatory protein AraC"/>
    <property type="match status" value="1"/>
</dbReference>
<organism evidence="9">
    <name type="scientific">Paenibacillus sp. BIHB 4019</name>
    <dbReference type="NCBI Taxonomy" id="1870819"/>
    <lineage>
        <taxon>Bacteria</taxon>
        <taxon>Bacillati</taxon>
        <taxon>Bacillota</taxon>
        <taxon>Bacilli</taxon>
        <taxon>Bacillales</taxon>
        <taxon>Paenibacillaceae</taxon>
        <taxon>Paenibacillus</taxon>
    </lineage>
</organism>
<keyword evidence="2" id="KW-0378">Hydrolase</keyword>